<evidence type="ECO:0000313" key="3">
    <source>
        <dbReference type="Proteomes" id="UP001501594"/>
    </source>
</evidence>
<gene>
    <name evidence="2" type="ORF">GCM10022256_28120</name>
</gene>
<evidence type="ECO:0000256" key="1">
    <source>
        <dbReference type="SAM" id="SignalP"/>
    </source>
</evidence>
<dbReference type="RefSeq" id="WP_344797289.1">
    <property type="nucleotide sequence ID" value="NZ_BAABAU010000004.1"/>
</dbReference>
<feature type="signal peptide" evidence="1">
    <location>
        <begin position="1"/>
        <end position="29"/>
    </location>
</feature>
<dbReference type="InterPro" id="IPR013783">
    <property type="entry name" value="Ig-like_fold"/>
</dbReference>
<accession>A0ABP8E4N0</accession>
<keyword evidence="1" id="KW-0732">Signal</keyword>
<evidence type="ECO:0000313" key="2">
    <source>
        <dbReference type="EMBL" id="GAA4267200.1"/>
    </source>
</evidence>
<dbReference type="Gene3D" id="2.60.40.10">
    <property type="entry name" value="Immunoglobulins"/>
    <property type="match status" value="1"/>
</dbReference>
<dbReference type="EMBL" id="BAABAU010000004">
    <property type="protein sequence ID" value="GAA4267200.1"/>
    <property type="molecule type" value="Genomic_DNA"/>
</dbReference>
<sequence>MKITTLFASAAIAVALSGATVLSAAPAQAATPLPAATSSTRALAAPDMAGFLVSLGSWETPDVIGSGVEPYATVEVSYAGQTTTVTAGEEGFWSTKLPGGDFVKDVDTVTAVQIVDGERSAAASYTVPDRYLPHF</sequence>
<proteinExistence type="predicted"/>
<feature type="chain" id="PRO_5045825232" evidence="1">
    <location>
        <begin position="30"/>
        <end position="135"/>
    </location>
</feature>
<protein>
    <submittedName>
        <fullName evidence="2">Uncharacterized protein</fullName>
    </submittedName>
</protein>
<comment type="caution">
    <text evidence="2">The sequence shown here is derived from an EMBL/GenBank/DDBJ whole genome shotgun (WGS) entry which is preliminary data.</text>
</comment>
<name>A0ABP8E4N0_9MICO</name>
<reference evidence="3" key="1">
    <citation type="journal article" date="2019" name="Int. J. Syst. Evol. Microbiol.">
        <title>The Global Catalogue of Microorganisms (GCM) 10K type strain sequencing project: providing services to taxonomists for standard genome sequencing and annotation.</title>
        <authorList>
            <consortium name="The Broad Institute Genomics Platform"/>
            <consortium name="The Broad Institute Genome Sequencing Center for Infectious Disease"/>
            <person name="Wu L."/>
            <person name="Ma J."/>
        </authorList>
    </citation>
    <scope>NUCLEOTIDE SEQUENCE [LARGE SCALE GENOMIC DNA]</scope>
    <source>
        <strain evidence="3">JCM 17442</strain>
    </source>
</reference>
<organism evidence="2 3">
    <name type="scientific">Frondihabitans peucedani</name>
    <dbReference type="NCBI Taxonomy" id="598626"/>
    <lineage>
        <taxon>Bacteria</taxon>
        <taxon>Bacillati</taxon>
        <taxon>Actinomycetota</taxon>
        <taxon>Actinomycetes</taxon>
        <taxon>Micrococcales</taxon>
        <taxon>Microbacteriaceae</taxon>
        <taxon>Frondihabitans</taxon>
    </lineage>
</organism>
<dbReference type="Proteomes" id="UP001501594">
    <property type="component" value="Unassembled WGS sequence"/>
</dbReference>
<keyword evidence="3" id="KW-1185">Reference proteome</keyword>